<protein>
    <submittedName>
        <fullName evidence="1">Uncharacterized protein</fullName>
    </submittedName>
</protein>
<organism evidence="1 2">
    <name type="scientific">Sclerotinia sclerotiorum (strain ATCC 18683 / 1980 / Ss-1)</name>
    <name type="common">White mold</name>
    <name type="synonym">Whetzelinia sclerotiorum</name>
    <dbReference type="NCBI Taxonomy" id="665079"/>
    <lineage>
        <taxon>Eukaryota</taxon>
        <taxon>Fungi</taxon>
        <taxon>Dikarya</taxon>
        <taxon>Ascomycota</taxon>
        <taxon>Pezizomycotina</taxon>
        <taxon>Leotiomycetes</taxon>
        <taxon>Helotiales</taxon>
        <taxon>Sclerotiniaceae</taxon>
        <taxon>Sclerotinia</taxon>
    </lineage>
</organism>
<dbReference type="Proteomes" id="UP000001312">
    <property type="component" value="Unassembled WGS sequence"/>
</dbReference>
<dbReference type="AlphaFoldDB" id="A7EB88"/>
<evidence type="ECO:0000313" key="2">
    <source>
        <dbReference type="Proteomes" id="UP000001312"/>
    </source>
</evidence>
<dbReference type="HOGENOM" id="CLU_2887153_0_0_1"/>
<reference evidence="2" key="1">
    <citation type="journal article" date="2011" name="PLoS Genet.">
        <title>Genomic analysis of the necrotrophic fungal pathogens Sclerotinia sclerotiorum and Botrytis cinerea.</title>
        <authorList>
            <person name="Amselem J."/>
            <person name="Cuomo C.A."/>
            <person name="van Kan J.A."/>
            <person name="Viaud M."/>
            <person name="Benito E.P."/>
            <person name="Couloux A."/>
            <person name="Coutinho P.M."/>
            <person name="de Vries R.P."/>
            <person name="Dyer P.S."/>
            <person name="Fillinger S."/>
            <person name="Fournier E."/>
            <person name="Gout L."/>
            <person name="Hahn M."/>
            <person name="Kohn L."/>
            <person name="Lapalu N."/>
            <person name="Plummer K.M."/>
            <person name="Pradier J.M."/>
            <person name="Quevillon E."/>
            <person name="Sharon A."/>
            <person name="Simon A."/>
            <person name="ten Have A."/>
            <person name="Tudzynski B."/>
            <person name="Tudzynski P."/>
            <person name="Wincker P."/>
            <person name="Andrew M."/>
            <person name="Anthouard V."/>
            <person name="Beever R.E."/>
            <person name="Beffa R."/>
            <person name="Benoit I."/>
            <person name="Bouzid O."/>
            <person name="Brault B."/>
            <person name="Chen Z."/>
            <person name="Choquer M."/>
            <person name="Collemare J."/>
            <person name="Cotton P."/>
            <person name="Danchin E.G."/>
            <person name="Da Silva C."/>
            <person name="Gautier A."/>
            <person name="Giraud C."/>
            <person name="Giraud T."/>
            <person name="Gonzalez C."/>
            <person name="Grossetete S."/>
            <person name="Guldener U."/>
            <person name="Henrissat B."/>
            <person name="Howlett B.J."/>
            <person name="Kodira C."/>
            <person name="Kretschmer M."/>
            <person name="Lappartient A."/>
            <person name="Leroch M."/>
            <person name="Levis C."/>
            <person name="Mauceli E."/>
            <person name="Neuveglise C."/>
            <person name="Oeser B."/>
            <person name="Pearson M."/>
            <person name="Poulain J."/>
            <person name="Poussereau N."/>
            <person name="Quesneville H."/>
            <person name="Rascle C."/>
            <person name="Schumacher J."/>
            <person name="Segurens B."/>
            <person name="Sexton A."/>
            <person name="Silva E."/>
            <person name="Sirven C."/>
            <person name="Soanes D.M."/>
            <person name="Talbot N.J."/>
            <person name="Templeton M."/>
            <person name="Yandava C."/>
            <person name="Yarden O."/>
            <person name="Zeng Q."/>
            <person name="Rollins J.A."/>
            <person name="Lebrun M.H."/>
            <person name="Dickman M."/>
        </authorList>
    </citation>
    <scope>NUCLEOTIDE SEQUENCE [LARGE SCALE GENOMIC DNA]</scope>
    <source>
        <strain evidence="2">ATCC 18683 / 1980 / Ss-1</strain>
    </source>
</reference>
<evidence type="ECO:0000313" key="1">
    <source>
        <dbReference type="EMBL" id="EDN99716.1"/>
    </source>
</evidence>
<keyword evidence="2" id="KW-1185">Reference proteome</keyword>
<proteinExistence type="predicted"/>
<dbReference type="GeneID" id="5492114"/>
<gene>
    <name evidence="1" type="ORF">SS1G_02574</name>
</gene>
<accession>A7EB88</accession>
<dbReference type="KEGG" id="ssl:SS1G_02574"/>
<sequence>MLAQLLNQLQIPLSAIQEQVIFAMIEYRVRVHMDGGDVGIRLCATRRFGGMFGLAEMIWKLYH</sequence>
<dbReference type="InParanoid" id="A7EB88"/>
<name>A7EB88_SCLS1</name>
<dbReference type="RefSeq" id="XP_001596354.1">
    <property type="nucleotide sequence ID" value="XM_001596304.1"/>
</dbReference>
<dbReference type="EMBL" id="CH476623">
    <property type="protein sequence ID" value="EDN99716.1"/>
    <property type="molecule type" value="Genomic_DNA"/>
</dbReference>